<reference evidence="2" key="1">
    <citation type="submission" date="2018-05" db="EMBL/GenBank/DDBJ databases">
        <authorList>
            <person name="Lanie J.A."/>
            <person name="Ng W.-L."/>
            <person name="Kazmierczak K.M."/>
            <person name="Andrzejewski T.M."/>
            <person name="Davidsen T.M."/>
            <person name="Wayne K.J."/>
            <person name="Tettelin H."/>
            <person name="Glass J.I."/>
            <person name="Rusch D."/>
            <person name="Podicherti R."/>
            <person name="Tsui H.-C.T."/>
            <person name="Winkler M.E."/>
        </authorList>
    </citation>
    <scope>NUCLEOTIDE SEQUENCE</scope>
</reference>
<feature type="non-terminal residue" evidence="2">
    <location>
        <position position="186"/>
    </location>
</feature>
<name>A0A382VUZ6_9ZZZZ</name>
<evidence type="ECO:0000256" key="1">
    <source>
        <dbReference type="SAM" id="Phobius"/>
    </source>
</evidence>
<evidence type="ECO:0000313" key="2">
    <source>
        <dbReference type="EMBL" id="SVD50313.1"/>
    </source>
</evidence>
<feature type="transmembrane region" description="Helical" evidence="1">
    <location>
        <begin position="145"/>
        <end position="162"/>
    </location>
</feature>
<dbReference type="AlphaFoldDB" id="A0A382VUZ6"/>
<organism evidence="2">
    <name type="scientific">marine metagenome</name>
    <dbReference type="NCBI Taxonomy" id="408172"/>
    <lineage>
        <taxon>unclassified sequences</taxon>
        <taxon>metagenomes</taxon>
        <taxon>ecological metagenomes</taxon>
    </lineage>
</organism>
<keyword evidence="1" id="KW-1133">Transmembrane helix</keyword>
<keyword evidence="1" id="KW-0472">Membrane</keyword>
<gene>
    <name evidence="2" type="ORF">METZ01_LOCUS403167</name>
</gene>
<feature type="transmembrane region" description="Helical" evidence="1">
    <location>
        <begin position="107"/>
        <end position="124"/>
    </location>
</feature>
<accession>A0A382VUZ6</accession>
<dbReference type="EMBL" id="UINC01154820">
    <property type="protein sequence ID" value="SVD50313.1"/>
    <property type="molecule type" value="Genomic_DNA"/>
</dbReference>
<sequence length="186" mass="21161">MRRYIVLLFISGIVWAQTDLDKLVLKDGTIYYGEYSKIEEEIVYFKPQGAFAFQPVSVKQIQTLKLKDGKKIVSIGKVKVLSIEAYEQLSTKEKAIYDANLYNLKHGALFGPMSNILFGGCVLLKDYFNKKQGLKKDMIRLESPIFLGGSLAASLTIPYFVLNRKEKINFPKSILTDSEKEIYEQA</sequence>
<keyword evidence="1" id="KW-0812">Transmembrane</keyword>
<proteinExistence type="predicted"/>
<protein>
    <submittedName>
        <fullName evidence="2">Uncharacterized protein</fullName>
    </submittedName>
</protein>